<reference evidence="7 8" key="2">
    <citation type="journal article" date="2008" name="BMC Genomics">
        <title>Architecture of thermal adaptation in an Exiguobacterium sibiricum strain isolated from 3 million year old permafrost: a genome and transcriptome approach.</title>
        <authorList>
            <person name="Rodrigues D.F."/>
            <person name="Ivanova N."/>
            <person name="He Z."/>
            <person name="Huebner M."/>
            <person name="Zhou J."/>
            <person name="Tiedje J.M."/>
        </authorList>
    </citation>
    <scope>NUCLEOTIDE SEQUENCE [LARGE SCALE GENOMIC DNA]</scope>
    <source>
        <strain evidence="8">DSM 17290 / CIP 109462 / JCM 13490 / 255-15</strain>
    </source>
</reference>
<keyword evidence="8" id="KW-1185">Reference proteome</keyword>
<evidence type="ECO:0000256" key="4">
    <source>
        <dbReference type="ARBA" id="ARBA00022989"/>
    </source>
</evidence>
<name>B1YME0_EXIS2</name>
<dbReference type="eggNOG" id="COG1346">
    <property type="taxonomic scope" value="Bacteria"/>
</dbReference>
<keyword evidence="4 6" id="KW-1133">Transmembrane helix</keyword>
<evidence type="ECO:0000313" key="7">
    <source>
        <dbReference type="EMBL" id="ACB60527.1"/>
    </source>
</evidence>
<organism evidence="7 8">
    <name type="scientific">Exiguobacterium sibiricum (strain DSM 17290 / CCUG 55495 / CIP 109462 / JCM 13490 / 255-15)</name>
    <dbReference type="NCBI Taxonomy" id="262543"/>
    <lineage>
        <taxon>Bacteria</taxon>
        <taxon>Bacillati</taxon>
        <taxon>Bacillota</taxon>
        <taxon>Bacilli</taxon>
        <taxon>Bacillales</taxon>
        <taxon>Bacillales Family XII. Incertae Sedis</taxon>
        <taxon>Exiguobacterium</taxon>
    </lineage>
</organism>
<feature type="transmembrane region" description="Helical" evidence="6">
    <location>
        <begin position="92"/>
        <end position="116"/>
    </location>
</feature>
<dbReference type="STRING" id="262543.Exig_1047"/>
<evidence type="ECO:0000256" key="1">
    <source>
        <dbReference type="ARBA" id="ARBA00004651"/>
    </source>
</evidence>
<evidence type="ECO:0000256" key="3">
    <source>
        <dbReference type="ARBA" id="ARBA00022692"/>
    </source>
</evidence>
<dbReference type="HOGENOM" id="CLU_082099_3_0_9"/>
<dbReference type="AlphaFoldDB" id="B1YME0"/>
<dbReference type="EMBL" id="CP001022">
    <property type="protein sequence ID" value="ACB60527.1"/>
    <property type="molecule type" value="Genomic_DNA"/>
</dbReference>
<proteinExistence type="predicted"/>
<feature type="transmembrane region" description="Helical" evidence="6">
    <location>
        <begin position="31"/>
        <end position="56"/>
    </location>
</feature>
<dbReference type="PANTHER" id="PTHR30249:SF17">
    <property type="entry name" value="HOLIN-LIKE PROTEIN CIDB"/>
    <property type="match status" value="1"/>
</dbReference>
<gene>
    <name evidence="7" type="ordered locus">Exig_1047</name>
</gene>
<reference evidence="8" key="3">
    <citation type="submission" date="2008-04" db="EMBL/GenBank/DDBJ databases">
        <title>Complete sequence of chromosome of Exiguobacterium sibiricum 255-15.</title>
        <authorList>
            <consortium name="US DOE Joint Genome Institute"/>
            <person name="Copeland A."/>
            <person name="Lucas S."/>
            <person name="Lapidus A."/>
            <person name="Glavina del Rio T."/>
            <person name="Dalin E."/>
            <person name="Tice H."/>
            <person name="Bruce D."/>
            <person name="Goodwin L."/>
            <person name="Pitluck S."/>
            <person name="Kiss H."/>
            <person name="Chertkov O."/>
            <person name="Monk C."/>
            <person name="Brettin T."/>
            <person name="Detter J.C."/>
            <person name="Han C."/>
            <person name="Kuske C.R."/>
            <person name="Schmutz J."/>
            <person name="Larimer F."/>
            <person name="Land M."/>
            <person name="Hauser L."/>
            <person name="Kyrpides N."/>
            <person name="Mikhailova N."/>
            <person name="Vishnivetskaya T."/>
            <person name="Rodrigues D.F."/>
            <person name="Gilichinsky D."/>
            <person name="Tiedje J."/>
            <person name="Richardson P."/>
        </authorList>
    </citation>
    <scope>NUCLEOTIDE SEQUENCE [LARGE SCALE GENOMIC DNA]</scope>
    <source>
        <strain evidence="8">DSM 17290 / CIP 109462 / JCM 13490 / 255-15</strain>
    </source>
</reference>
<protein>
    <submittedName>
        <fullName evidence="7">LrgB family protein</fullName>
    </submittedName>
</protein>
<feature type="transmembrane region" description="Helical" evidence="6">
    <location>
        <begin position="204"/>
        <end position="224"/>
    </location>
</feature>
<evidence type="ECO:0000256" key="2">
    <source>
        <dbReference type="ARBA" id="ARBA00022475"/>
    </source>
</evidence>
<dbReference type="GO" id="GO:0005886">
    <property type="term" value="C:plasma membrane"/>
    <property type="evidence" value="ECO:0007669"/>
    <property type="project" value="UniProtKB-SubCell"/>
</dbReference>
<keyword evidence="5 6" id="KW-0472">Membrane</keyword>
<feature type="transmembrane region" description="Helical" evidence="6">
    <location>
        <begin position="6"/>
        <end position="24"/>
    </location>
</feature>
<dbReference type="Pfam" id="PF04172">
    <property type="entry name" value="LrgB"/>
    <property type="match status" value="1"/>
</dbReference>
<reference evidence="7 8" key="1">
    <citation type="journal article" date="2006" name="Extremophiles">
        <title>Characterization of Exiguobacterium isolates from the Siberian permafrost. Description of Exiguobacterium sibiricum sp. nov.</title>
        <authorList>
            <person name="Rodrigues D.F."/>
            <person name="Goris J."/>
            <person name="Vishnivetskaya T."/>
            <person name="Gilichinsky D."/>
            <person name="Thomashow M.F."/>
            <person name="Tiedje J.M."/>
        </authorList>
    </citation>
    <scope>NUCLEOTIDE SEQUENCE [LARGE SCALE GENOMIC DNA]</scope>
    <source>
        <strain evidence="8">DSM 17290 / CIP 109462 / JCM 13490 / 255-15</strain>
    </source>
</reference>
<sequence length="228" mass="24218">MSMSEALFWLVLTTLLFGGAFWLYRTFPFVWTLPILTVTAAVIVILSISGTTHAAYMAGGQYLSRMLGPAITAFAIPLYQVRHHVRKFLPEITLGVGIGTLIALTSDLLLGLLLHLGRATNLALLPKSVTLPVALAISERSGGTLALTATFVLVTGLVGSIVGPRLMTGLRIRHFVGRGVGLASIAHVMGATKSMSLDQREGAVGLLTMVLTAVLASVLAPWIIQIVY</sequence>
<dbReference type="Proteomes" id="UP000001681">
    <property type="component" value="Chromosome"/>
</dbReference>
<evidence type="ECO:0000313" key="8">
    <source>
        <dbReference type="Proteomes" id="UP000001681"/>
    </source>
</evidence>
<comment type="subcellular location">
    <subcellularLocation>
        <location evidence="1">Cell membrane</location>
        <topology evidence="1">Multi-pass membrane protein</topology>
    </subcellularLocation>
</comment>
<dbReference type="KEGG" id="esi:Exig_1047"/>
<keyword evidence="3 6" id="KW-0812">Transmembrane</keyword>
<keyword evidence="2" id="KW-1003">Cell membrane</keyword>
<accession>B1YME0</accession>
<feature type="transmembrane region" description="Helical" evidence="6">
    <location>
        <begin position="145"/>
        <end position="163"/>
    </location>
</feature>
<evidence type="ECO:0000256" key="6">
    <source>
        <dbReference type="SAM" id="Phobius"/>
    </source>
</evidence>
<dbReference type="PANTHER" id="PTHR30249">
    <property type="entry name" value="PUTATIVE SEROTONIN TRANSPORTER"/>
    <property type="match status" value="1"/>
</dbReference>
<dbReference type="InterPro" id="IPR007300">
    <property type="entry name" value="CidB/LrgB"/>
</dbReference>
<evidence type="ECO:0000256" key="5">
    <source>
        <dbReference type="ARBA" id="ARBA00023136"/>
    </source>
</evidence>